<dbReference type="Proteomes" id="UP001497497">
    <property type="component" value="Unassembled WGS sequence"/>
</dbReference>
<accession>A0AAV2H6V2</accession>
<dbReference type="SUPFAM" id="SSF53383">
    <property type="entry name" value="PLP-dependent transferases"/>
    <property type="match status" value="1"/>
</dbReference>
<dbReference type="Pfam" id="PF00202">
    <property type="entry name" value="Aminotran_3"/>
    <property type="match status" value="1"/>
</dbReference>
<dbReference type="InterPro" id="IPR015422">
    <property type="entry name" value="PyrdxlP-dep_Trfase_small"/>
</dbReference>
<dbReference type="EMBL" id="CAXITT010000044">
    <property type="protein sequence ID" value="CAL1529198.1"/>
    <property type="molecule type" value="Genomic_DNA"/>
</dbReference>
<evidence type="ECO:0000256" key="2">
    <source>
        <dbReference type="ARBA" id="ARBA00022898"/>
    </source>
</evidence>
<dbReference type="PIRSF" id="PIRSF000521">
    <property type="entry name" value="Transaminase_4ab_Lys_Orn"/>
    <property type="match status" value="1"/>
</dbReference>
<reference evidence="4 5" key="1">
    <citation type="submission" date="2024-04" db="EMBL/GenBank/DDBJ databases">
        <authorList>
            <consortium name="Genoscope - CEA"/>
            <person name="William W."/>
        </authorList>
    </citation>
    <scope>NUCLEOTIDE SEQUENCE [LARGE SCALE GENOMIC DNA]</scope>
</reference>
<dbReference type="GO" id="GO:0005739">
    <property type="term" value="C:mitochondrion"/>
    <property type="evidence" value="ECO:0007669"/>
    <property type="project" value="TreeGrafter"/>
</dbReference>
<dbReference type="InterPro" id="IPR005814">
    <property type="entry name" value="Aminotrans_3"/>
</dbReference>
<dbReference type="GO" id="GO:0008483">
    <property type="term" value="F:transaminase activity"/>
    <property type="evidence" value="ECO:0007669"/>
    <property type="project" value="InterPro"/>
</dbReference>
<dbReference type="PROSITE" id="PS00600">
    <property type="entry name" value="AA_TRANSFER_CLASS_3"/>
    <property type="match status" value="1"/>
</dbReference>
<dbReference type="Gene3D" id="3.90.1150.10">
    <property type="entry name" value="Aspartate Aminotransferase, domain 1"/>
    <property type="match status" value="1"/>
</dbReference>
<dbReference type="InterPro" id="IPR049704">
    <property type="entry name" value="Aminotrans_3_PPA_site"/>
</dbReference>
<keyword evidence="5" id="KW-1185">Reference proteome</keyword>
<evidence type="ECO:0000256" key="1">
    <source>
        <dbReference type="ARBA" id="ARBA00008954"/>
    </source>
</evidence>
<evidence type="ECO:0000313" key="5">
    <source>
        <dbReference type="Proteomes" id="UP001497497"/>
    </source>
</evidence>
<name>A0AAV2H6V2_LYMST</name>
<sequence length="410" mass="45306">MYDENDQQYLDCINNVCHVGHCHPKTVQAGAEQMKKLNTNSRFLHDNIVLLAQKLVSTMPSSLCMVYFTNSGSEANDLAIRLSRHHTKATEIISLDRAYHGHVISLIDISTYKLDKMVDGVHKKPDFVHIAECPDSFRGKYTKRDHPGEDLGALYASNIDDIIEEIHKKNKNVTCFIAESMQSCGGQVIYPPGYLDKVFKSVRAAGGVCIMDEVQVGFGRVGTHMWSFDAQGVVPDIVTLGKPMGNGHPISAVITTREIAASFEACGVEYFNTYGGNPVSCAIGLAVLDVIESEDLMGNAINIGEAMGKRLHELKEKYTIIGDVRGVGMFWGLDLVKNRTTCEPATEEAAFVVKRLKEGHILFSRDGPHENVLKFKPPMCFDLANVDTLVTNLDRIFSELNMGKENSCES</sequence>
<dbReference type="PANTHER" id="PTHR45688">
    <property type="match status" value="1"/>
</dbReference>
<protein>
    <submittedName>
        <fullName evidence="4">Uncharacterized protein</fullName>
    </submittedName>
</protein>
<comment type="similarity">
    <text evidence="1 3">Belongs to the class-III pyridoxal-phosphate-dependent aminotransferase family.</text>
</comment>
<evidence type="ECO:0000256" key="3">
    <source>
        <dbReference type="RuleBase" id="RU003560"/>
    </source>
</evidence>
<proteinExistence type="inferred from homology"/>
<dbReference type="GO" id="GO:0030170">
    <property type="term" value="F:pyridoxal phosphate binding"/>
    <property type="evidence" value="ECO:0007669"/>
    <property type="project" value="InterPro"/>
</dbReference>
<dbReference type="Gene3D" id="3.40.640.10">
    <property type="entry name" value="Type I PLP-dependent aspartate aminotransferase-like (Major domain)"/>
    <property type="match status" value="1"/>
</dbReference>
<organism evidence="4 5">
    <name type="scientific">Lymnaea stagnalis</name>
    <name type="common">Great pond snail</name>
    <name type="synonym">Helix stagnalis</name>
    <dbReference type="NCBI Taxonomy" id="6523"/>
    <lineage>
        <taxon>Eukaryota</taxon>
        <taxon>Metazoa</taxon>
        <taxon>Spiralia</taxon>
        <taxon>Lophotrochozoa</taxon>
        <taxon>Mollusca</taxon>
        <taxon>Gastropoda</taxon>
        <taxon>Heterobranchia</taxon>
        <taxon>Euthyneura</taxon>
        <taxon>Panpulmonata</taxon>
        <taxon>Hygrophila</taxon>
        <taxon>Lymnaeoidea</taxon>
        <taxon>Lymnaeidae</taxon>
        <taxon>Lymnaea</taxon>
    </lineage>
</organism>
<dbReference type="InterPro" id="IPR015421">
    <property type="entry name" value="PyrdxlP-dep_Trfase_major"/>
</dbReference>
<dbReference type="PANTHER" id="PTHR45688:SF13">
    <property type="entry name" value="ALANINE--GLYOXYLATE AMINOTRANSFERASE 2-LIKE"/>
    <property type="match status" value="1"/>
</dbReference>
<evidence type="ECO:0000313" key="4">
    <source>
        <dbReference type="EMBL" id="CAL1529198.1"/>
    </source>
</evidence>
<gene>
    <name evidence="4" type="ORF">GSLYS_00003353001</name>
</gene>
<dbReference type="AlphaFoldDB" id="A0AAV2H6V2"/>
<keyword evidence="2 3" id="KW-0663">Pyridoxal phosphate</keyword>
<dbReference type="CDD" id="cd00610">
    <property type="entry name" value="OAT_like"/>
    <property type="match status" value="1"/>
</dbReference>
<dbReference type="InterPro" id="IPR015424">
    <property type="entry name" value="PyrdxlP-dep_Trfase"/>
</dbReference>
<comment type="caution">
    <text evidence="4">The sequence shown here is derived from an EMBL/GenBank/DDBJ whole genome shotgun (WGS) entry which is preliminary data.</text>
</comment>